<protein>
    <submittedName>
        <fullName evidence="1">Uncharacterized protein</fullName>
    </submittedName>
</protein>
<dbReference type="EMBL" id="LFXA01000001">
    <property type="protein sequence ID" value="KNB54342.1"/>
    <property type="molecule type" value="Genomic_DNA"/>
</dbReference>
<dbReference type="RefSeq" id="WP_049713856.1">
    <property type="nucleotide sequence ID" value="NZ_LFXA01000001.1"/>
</dbReference>
<dbReference type="PATRIC" id="fig|1678637.3.peg.36"/>
<accession>A0A0K9XNQ9</accession>
<reference evidence="2" key="1">
    <citation type="submission" date="2015-07" db="EMBL/GenBank/DDBJ databases">
        <title>Draft genome sequence of Streptomyces sp. CMAA 1322, a bacterium isolated from Caatinga biome, from dry forest semiarid of Brazil.</title>
        <authorList>
            <person name="Santos S.N."/>
            <person name="Gacesa R."/>
            <person name="Taketani R.G."/>
            <person name="Long P.F."/>
            <person name="Melo I.S."/>
        </authorList>
    </citation>
    <scope>NUCLEOTIDE SEQUENCE [LARGE SCALE GENOMIC DNA]</scope>
    <source>
        <strain evidence="2">CMAA 1322</strain>
    </source>
</reference>
<dbReference type="AlphaFoldDB" id="A0A0K9XNQ9"/>
<gene>
    <name evidence="1" type="ORF">AC230_00170</name>
</gene>
<sequence>MTTVHEPVPVHISATALTDDPEPAPGCDVCGALARQRVEARRTGDFSQATDCNVELRQHPHTRRR</sequence>
<organism evidence="1 2">
    <name type="scientific">Streptomyces caatingaensis</name>
    <dbReference type="NCBI Taxonomy" id="1678637"/>
    <lineage>
        <taxon>Bacteria</taxon>
        <taxon>Bacillati</taxon>
        <taxon>Actinomycetota</taxon>
        <taxon>Actinomycetes</taxon>
        <taxon>Kitasatosporales</taxon>
        <taxon>Streptomycetaceae</taxon>
        <taxon>Streptomyces</taxon>
    </lineage>
</organism>
<dbReference type="Proteomes" id="UP000037288">
    <property type="component" value="Unassembled WGS sequence"/>
</dbReference>
<dbReference type="OrthoDB" id="4235442at2"/>
<evidence type="ECO:0000313" key="2">
    <source>
        <dbReference type="Proteomes" id="UP000037288"/>
    </source>
</evidence>
<proteinExistence type="predicted"/>
<comment type="caution">
    <text evidence="1">The sequence shown here is derived from an EMBL/GenBank/DDBJ whole genome shotgun (WGS) entry which is preliminary data.</text>
</comment>
<evidence type="ECO:0000313" key="1">
    <source>
        <dbReference type="EMBL" id="KNB54342.1"/>
    </source>
</evidence>
<dbReference type="STRING" id="1678637.AC230_00170"/>
<keyword evidence="2" id="KW-1185">Reference proteome</keyword>
<name>A0A0K9XNQ9_9ACTN</name>